<dbReference type="InterPro" id="IPR017911">
    <property type="entry name" value="MacB-like_ATP-bd"/>
</dbReference>
<evidence type="ECO:0000313" key="6">
    <source>
        <dbReference type="Proteomes" id="UP001207930"/>
    </source>
</evidence>
<evidence type="ECO:0000313" key="5">
    <source>
        <dbReference type="EMBL" id="MCW1886548.1"/>
    </source>
</evidence>
<dbReference type="InterPro" id="IPR015854">
    <property type="entry name" value="ABC_transpr_LolD-like"/>
</dbReference>
<protein>
    <submittedName>
        <fullName evidence="5">ABC transporter ATP-binding protein</fullName>
    </submittedName>
</protein>
<reference evidence="5 6" key="1">
    <citation type="submission" date="2022-10" db="EMBL/GenBank/DDBJ databases">
        <title>Luteolibacter flavescens strain MCCC 1K03193, whole genome shotgun sequencing project.</title>
        <authorList>
            <person name="Zhao G."/>
            <person name="Shen L."/>
        </authorList>
    </citation>
    <scope>NUCLEOTIDE SEQUENCE [LARGE SCALE GENOMIC DNA]</scope>
    <source>
        <strain evidence="5 6">MCCC 1K03193</strain>
    </source>
</reference>
<dbReference type="PANTHER" id="PTHR24220">
    <property type="entry name" value="IMPORT ATP-BINDING PROTEIN"/>
    <property type="match status" value="1"/>
</dbReference>
<dbReference type="InterPro" id="IPR027417">
    <property type="entry name" value="P-loop_NTPase"/>
</dbReference>
<evidence type="ECO:0000256" key="3">
    <source>
        <dbReference type="ARBA" id="ARBA00022840"/>
    </source>
</evidence>
<dbReference type="CDD" id="cd03255">
    <property type="entry name" value="ABC_MJ0796_LolCDE_FtsE"/>
    <property type="match status" value="1"/>
</dbReference>
<keyword evidence="2" id="KW-0547">Nucleotide-binding</keyword>
<feature type="domain" description="ABC transporter" evidence="4">
    <location>
        <begin position="22"/>
        <end position="242"/>
    </location>
</feature>
<gene>
    <name evidence="5" type="ORF">OKA04_17555</name>
</gene>
<keyword evidence="3 5" id="KW-0067">ATP-binding</keyword>
<organism evidence="5 6">
    <name type="scientific">Luteolibacter flavescens</name>
    <dbReference type="NCBI Taxonomy" id="1859460"/>
    <lineage>
        <taxon>Bacteria</taxon>
        <taxon>Pseudomonadati</taxon>
        <taxon>Verrucomicrobiota</taxon>
        <taxon>Verrucomicrobiia</taxon>
        <taxon>Verrucomicrobiales</taxon>
        <taxon>Verrucomicrobiaceae</taxon>
        <taxon>Luteolibacter</taxon>
    </lineage>
</organism>
<dbReference type="RefSeq" id="WP_264502504.1">
    <property type="nucleotide sequence ID" value="NZ_JAPDDS010000010.1"/>
</dbReference>
<dbReference type="PROSITE" id="PS50893">
    <property type="entry name" value="ABC_TRANSPORTER_2"/>
    <property type="match status" value="1"/>
</dbReference>
<evidence type="ECO:0000256" key="2">
    <source>
        <dbReference type="ARBA" id="ARBA00022741"/>
    </source>
</evidence>
<comment type="caution">
    <text evidence="5">The sequence shown here is derived from an EMBL/GenBank/DDBJ whole genome shotgun (WGS) entry which is preliminary data.</text>
</comment>
<dbReference type="Pfam" id="PF00005">
    <property type="entry name" value="ABC_tran"/>
    <property type="match status" value="1"/>
</dbReference>
<dbReference type="InterPro" id="IPR017871">
    <property type="entry name" value="ABC_transporter-like_CS"/>
</dbReference>
<dbReference type="PROSITE" id="PS00211">
    <property type="entry name" value="ABC_TRANSPORTER_1"/>
    <property type="match status" value="1"/>
</dbReference>
<dbReference type="PANTHER" id="PTHR24220:SF659">
    <property type="entry name" value="TRANSPORTER, PUTATIVE-RELATED"/>
    <property type="match status" value="1"/>
</dbReference>
<evidence type="ECO:0000259" key="4">
    <source>
        <dbReference type="PROSITE" id="PS50893"/>
    </source>
</evidence>
<sequence length="247" mass="26495">MPAISSSASLGSSTDAVKRPLLEIQGLTKVHRTASHELTVLREVSLSLDEGDSLAIIGPSGSGKTTLLGLCAGLDDATSGSVKLDGQPFEELSQDARAALRNRLVGFVFQSFQLIPTLTAIENVLVPLELRGETGREKEAEELLRQVGLGDRLDHYPLQLSGGEQQRVALARAFIHRPKILFADEPTGNLDADTAGPIVEMLFRLNREAGTALVLVTHDPTLAAKARRVVKMSGGKIVSEEINPDHH</sequence>
<dbReference type="SMART" id="SM00382">
    <property type="entry name" value="AAA"/>
    <property type="match status" value="1"/>
</dbReference>
<proteinExistence type="predicted"/>
<evidence type="ECO:0000256" key="1">
    <source>
        <dbReference type="ARBA" id="ARBA00022448"/>
    </source>
</evidence>
<dbReference type="GO" id="GO:0005524">
    <property type="term" value="F:ATP binding"/>
    <property type="evidence" value="ECO:0007669"/>
    <property type="project" value="UniProtKB-KW"/>
</dbReference>
<dbReference type="SUPFAM" id="SSF52540">
    <property type="entry name" value="P-loop containing nucleoside triphosphate hydrolases"/>
    <property type="match status" value="1"/>
</dbReference>
<dbReference type="Gene3D" id="3.40.50.300">
    <property type="entry name" value="P-loop containing nucleotide triphosphate hydrolases"/>
    <property type="match status" value="1"/>
</dbReference>
<dbReference type="Proteomes" id="UP001207930">
    <property type="component" value="Unassembled WGS sequence"/>
</dbReference>
<dbReference type="InterPro" id="IPR003593">
    <property type="entry name" value="AAA+_ATPase"/>
</dbReference>
<dbReference type="EMBL" id="JAPDDS010000010">
    <property type="protein sequence ID" value="MCW1886548.1"/>
    <property type="molecule type" value="Genomic_DNA"/>
</dbReference>
<name>A0ABT3FSK3_9BACT</name>
<dbReference type="InterPro" id="IPR003439">
    <property type="entry name" value="ABC_transporter-like_ATP-bd"/>
</dbReference>
<keyword evidence="1" id="KW-0813">Transport</keyword>
<accession>A0ABT3FSK3</accession>
<keyword evidence="6" id="KW-1185">Reference proteome</keyword>